<evidence type="ECO:0000313" key="3">
    <source>
        <dbReference type="Proteomes" id="UP000252107"/>
    </source>
</evidence>
<keyword evidence="3" id="KW-1185">Reference proteome</keyword>
<comment type="caution">
    <text evidence="2">The sequence shown here is derived from an EMBL/GenBank/DDBJ whole genome shotgun (WGS) entry which is preliminary data.</text>
</comment>
<evidence type="ECO:0000313" key="2">
    <source>
        <dbReference type="EMBL" id="RCJ28907.1"/>
    </source>
</evidence>
<evidence type="ECO:0000256" key="1">
    <source>
        <dbReference type="SAM" id="MobiDB-lite"/>
    </source>
</evidence>
<accession>A0A367QXH5</accession>
<proteinExistence type="predicted"/>
<dbReference type="EMBL" id="LXQD01000295">
    <property type="protein sequence ID" value="RCJ28907.1"/>
    <property type="molecule type" value="Genomic_DNA"/>
</dbReference>
<dbReference type="Proteomes" id="UP000252107">
    <property type="component" value="Unassembled WGS sequence"/>
</dbReference>
<protein>
    <submittedName>
        <fullName evidence="2">Uncharacterized protein</fullName>
    </submittedName>
</protein>
<reference evidence="2" key="1">
    <citation type="submission" date="2016-04" db="EMBL/GenBank/DDBJ databases">
        <authorList>
            <person name="Tabuchi Yagui T.R."/>
        </authorList>
    </citation>
    <scope>NUCLEOTIDE SEQUENCE [LARGE SCALE GENOMIC DNA]</scope>
    <source>
        <strain evidence="2">NIES-26</strain>
    </source>
</reference>
<organism evidence="2 3">
    <name type="scientific">Nostoc minutum NIES-26</name>
    <dbReference type="NCBI Taxonomy" id="1844469"/>
    <lineage>
        <taxon>Bacteria</taxon>
        <taxon>Bacillati</taxon>
        <taxon>Cyanobacteriota</taxon>
        <taxon>Cyanophyceae</taxon>
        <taxon>Nostocales</taxon>
        <taxon>Nostocaceae</taxon>
        <taxon>Nostoc</taxon>
    </lineage>
</organism>
<feature type="region of interest" description="Disordered" evidence="1">
    <location>
        <begin position="48"/>
        <end position="72"/>
    </location>
</feature>
<name>A0A367QXH5_9NOSO</name>
<gene>
    <name evidence="2" type="ORF">A6770_00455</name>
</gene>
<dbReference type="AlphaFoldDB" id="A0A367QXH5"/>
<sequence>MKASFLLRLFTLCSTIEFLLNLSLATPAKSEIQIKSVTLPELMVINKDFNPPGQGEPKDSSGAGSRSRLKCS</sequence>